<dbReference type="EMBL" id="BRZA01000003">
    <property type="protein sequence ID" value="GLC89706.1"/>
    <property type="molecule type" value="Genomic_DNA"/>
</dbReference>
<name>A0ABQ5NNP0_9BACI</name>
<evidence type="ECO:0000313" key="1">
    <source>
        <dbReference type="EMBL" id="GLC89706.1"/>
    </source>
</evidence>
<keyword evidence="2" id="KW-1185">Reference proteome</keyword>
<dbReference type="RefSeq" id="WP_264989542.1">
    <property type="nucleotide sequence ID" value="NZ_BRZA01000003.1"/>
</dbReference>
<proteinExistence type="predicted"/>
<evidence type="ECO:0000313" key="2">
    <source>
        <dbReference type="Proteomes" id="UP001065593"/>
    </source>
</evidence>
<accession>A0ABQ5NNP0</accession>
<evidence type="ECO:0008006" key="3">
    <source>
        <dbReference type="Google" id="ProtNLM"/>
    </source>
</evidence>
<sequence>MVIFEQELNWDLQEYNFLEDLKDINLLGGKYFVNLNIENDKKSVFISLLAPIRGIERSITLELIFNNIEVQLVRITSVEEDENFNKYDLQNFYFEYIQNELFNLRAKKKTKFTIRNYRTLLNSSNINSIYKVNGGKKFIFGPLHENYLEEPLTEQIIYFDIEVEANSVITARSIAHNEVSDYASYLAVILDVGIDDVRSEYLTFVEKSSGGDISSKRRRTGFIDDYFKFVVKDNLNGLRTLKDVNDNKLSGYYNISALSSAGPLSVVSGYIGDENLVNQQFIKHRLMKPPKNNRPEEHVEKDLKQMHLAGNSINIPSCIGEYFKGIENLKDIHFRKYELFRNACRLYNLGCIFHKYSPTAHIAYLTSAVETLAKTENNKFTPFIRDNVDEFNNDLLNFIYGNVRSGHYHSGEFPFMEYKINLNNAIQTEFFIAQSDFFEARQLLRSAFINWIEKNIIKSS</sequence>
<dbReference type="Proteomes" id="UP001065593">
    <property type="component" value="Unassembled WGS sequence"/>
</dbReference>
<protein>
    <recommendedName>
        <fullName evidence="3">ApeA N-terminal domain-containing protein</fullName>
    </recommendedName>
</protein>
<organism evidence="1 2">
    <name type="scientific">Lysinibacillus piscis</name>
    <dbReference type="NCBI Taxonomy" id="2518931"/>
    <lineage>
        <taxon>Bacteria</taxon>
        <taxon>Bacillati</taxon>
        <taxon>Bacillota</taxon>
        <taxon>Bacilli</taxon>
        <taxon>Bacillales</taxon>
        <taxon>Bacillaceae</taxon>
        <taxon>Lysinibacillus</taxon>
    </lineage>
</organism>
<gene>
    <name evidence="1" type="ORF">LYSBPC_28330</name>
</gene>
<comment type="caution">
    <text evidence="1">The sequence shown here is derived from an EMBL/GenBank/DDBJ whole genome shotgun (WGS) entry which is preliminary data.</text>
</comment>
<reference evidence="1" key="1">
    <citation type="submission" date="2022-08" db="EMBL/GenBank/DDBJ databases">
        <title>Draft genome sequence of Lysinibacillus sp. strain KH24.</title>
        <authorList>
            <person name="Kanbe H."/>
            <person name="Itoh H."/>
        </authorList>
    </citation>
    <scope>NUCLEOTIDE SEQUENCE</scope>
    <source>
        <strain evidence="1">KH24</strain>
    </source>
</reference>